<comment type="caution">
    <text evidence="4">The sequence shown here is derived from an EMBL/GenBank/DDBJ whole genome shotgun (WGS) entry which is preliminary data.</text>
</comment>
<dbReference type="InterPro" id="IPR002104">
    <property type="entry name" value="Integrase_catalytic"/>
</dbReference>
<keyword evidence="5" id="KW-1185">Reference proteome</keyword>
<organism evidence="4 5">
    <name type="scientific">Nonomuraea rosea</name>
    <dbReference type="NCBI Taxonomy" id="638574"/>
    <lineage>
        <taxon>Bacteria</taxon>
        <taxon>Bacillati</taxon>
        <taxon>Actinomycetota</taxon>
        <taxon>Actinomycetes</taxon>
        <taxon>Streptosporangiales</taxon>
        <taxon>Streptosporangiaceae</taxon>
        <taxon>Nonomuraea</taxon>
    </lineage>
</organism>
<protein>
    <submittedName>
        <fullName evidence="4">Site-specific integrase</fullName>
    </submittedName>
</protein>
<evidence type="ECO:0000259" key="3">
    <source>
        <dbReference type="PROSITE" id="PS51898"/>
    </source>
</evidence>
<dbReference type="Pfam" id="PF00589">
    <property type="entry name" value="Phage_integrase"/>
    <property type="match status" value="1"/>
</dbReference>
<evidence type="ECO:0000313" key="5">
    <source>
        <dbReference type="Proteomes" id="UP001500630"/>
    </source>
</evidence>
<dbReference type="PROSITE" id="PS51898">
    <property type="entry name" value="TYR_RECOMBINASE"/>
    <property type="match status" value="1"/>
</dbReference>
<dbReference type="Gene3D" id="1.10.443.10">
    <property type="entry name" value="Intergrase catalytic core"/>
    <property type="match status" value="1"/>
</dbReference>
<dbReference type="InterPro" id="IPR025269">
    <property type="entry name" value="SAM-like_dom"/>
</dbReference>
<sequence length="492" mass="55752">MARRKSRRQHGEGSIYQRKKDGRWVCELHLGYKPDGRPDRRYLYGDTSDEVIEKRRKFWQAQDDGFTPAKGRGRTVGEWLAHWLSNIVKAQVRESTWHKSYRPKVENYLIPGLNRILLKELDEDRVEKLYARLKADGLAPATILQIHAILSRALKIAAKRKLIPRNPCSFVAPARGDRAEIVPPERNEAAAILQAVATRWNGARWALALSVGPRQGEALGLTWPMLDLSDLDHATIRIAWELARVPWQHGCEDPKMCGDRLHKRPCPPDPADCPKVRPTGRRHVCQRPCPSRCSEHQAGQCPTWCPDDCVKHASTCKQRIGGGLVLTEPKSAKSKRTAALPRRMAELLNAHQTWQEAQRVGNPAWVGWGHDSQTCDRRPRARETVCPKCRKPTKRDALVFTQSNGTPIDGRRDWQEWTDLLAELGLPHYRPHDSRHFAATTALEEDVDVVVVQEMLGHATSAFTQSTYQHVRPKLQRQAADKIGGALWGSDT</sequence>
<keyword evidence="2" id="KW-0233">DNA recombination</keyword>
<dbReference type="InterPro" id="IPR011010">
    <property type="entry name" value="DNA_brk_join_enz"/>
</dbReference>
<evidence type="ECO:0000256" key="2">
    <source>
        <dbReference type="ARBA" id="ARBA00023172"/>
    </source>
</evidence>
<dbReference type="Gene3D" id="1.10.150.130">
    <property type="match status" value="1"/>
</dbReference>
<dbReference type="PANTHER" id="PTHR30349:SF91">
    <property type="entry name" value="INTA PROTEIN"/>
    <property type="match status" value="1"/>
</dbReference>
<feature type="domain" description="Tyr recombinase" evidence="3">
    <location>
        <begin position="177"/>
        <end position="481"/>
    </location>
</feature>
<gene>
    <name evidence="4" type="ORF">GCM10022419_033310</name>
</gene>
<dbReference type="Pfam" id="PF13102">
    <property type="entry name" value="Phage_int_SAM_5"/>
    <property type="match status" value="1"/>
</dbReference>
<dbReference type="RefSeq" id="WP_345562659.1">
    <property type="nucleotide sequence ID" value="NZ_BAABDQ010000006.1"/>
</dbReference>
<dbReference type="EMBL" id="BAABDQ010000006">
    <property type="protein sequence ID" value="GAA3550419.1"/>
    <property type="molecule type" value="Genomic_DNA"/>
</dbReference>
<dbReference type="SUPFAM" id="SSF56349">
    <property type="entry name" value="DNA breaking-rejoining enzymes"/>
    <property type="match status" value="2"/>
</dbReference>
<reference evidence="5" key="1">
    <citation type="journal article" date="2019" name="Int. J. Syst. Evol. Microbiol.">
        <title>The Global Catalogue of Microorganisms (GCM) 10K type strain sequencing project: providing services to taxonomists for standard genome sequencing and annotation.</title>
        <authorList>
            <consortium name="The Broad Institute Genomics Platform"/>
            <consortium name="The Broad Institute Genome Sequencing Center for Infectious Disease"/>
            <person name="Wu L."/>
            <person name="Ma J."/>
        </authorList>
    </citation>
    <scope>NUCLEOTIDE SEQUENCE [LARGE SCALE GENOMIC DNA]</scope>
    <source>
        <strain evidence="5">JCM 17326</strain>
    </source>
</reference>
<proteinExistence type="predicted"/>
<evidence type="ECO:0000256" key="1">
    <source>
        <dbReference type="ARBA" id="ARBA00023125"/>
    </source>
</evidence>
<dbReference type="InterPro" id="IPR013762">
    <property type="entry name" value="Integrase-like_cat_sf"/>
</dbReference>
<dbReference type="PANTHER" id="PTHR30349">
    <property type="entry name" value="PHAGE INTEGRASE-RELATED"/>
    <property type="match status" value="1"/>
</dbReference>
<dbReference type="InterPro" id="IPR010998">
    <property type="entry name" value="Integrase_recombinase_N"/>
</dbReference>
<accession>A0ABP6WIV1</accession>
<keyword evidence="1" id="KW-0238">DNA-binding</keyword>
<evidence type="ECO:0000313" key="4">
    <source>
        <dbReference type="EMBL" id="GAA3550419.1"/>
    </source>
</evidence>
<name>A0ABP6WIV1_9ACTN</name>
<dbReference type="Proteomes" id="UP001500630">
    <property type="component" value="Unassembled WGS sequence"/>
</dbReference>
<dbReference type="InterPro" id="IPR050090">
    <property type="entry name" value="Tyrosine_recombinase_XerCD"/>
</dbReference>